<evidence type="ECO:0000313" key="4">
    <source>
        <dbReference type="Proteomes" id="UP001341840"/>
    </source>
</evidence>
<comment type="caution">
    <text evidence="3">The sequence shown here is derived from an EMBL/GenBank/DDBJ whole genome shotgun (WGS) entry which is preliminary data.</text>
</comment>
<proteinExistence type="predicted"/>
<feature type="region of interest" description="Disordered" evidence="1">
    <location>
        <begin position="29"/>
        <end position="101"/>
    </location>
</feature>
<keyword evidence="4" id="KW-1185">Reference proteome</keyword>
<name>A0ABU6VAZ7_9FABA</name>
<feature type="signal peptide" evidence="2">
    <location>
        <begin position="1"/>
        <end position="17"/>
    </location>
</feature>
<evidence type="ECO:0000256" key="1">
    <source>
        <dbReference type="SAM" id="MobiDB-lite"/>
    </source>
</evidence>
<evidence type="ECO:0000256" key="2">
    <source>
        <dbReference type="SAM" id="SignalP"/>
    </source>
</evidence>
<gene>
    <name evidence="3" type="ORF">PIB30_029123</name>
</gene>
<feature type="compositionally biased region" description="Basic and acidic residues" evidence="1">
    <location>
        <begin position="76"/>
        <end position="85"/>
    </location>
</feature>
<evidence type="ECO:0000313" key="3">
    <source>
        <dbReference type="EMBL" id="MED6170264.1"/>
    </source>
</evidence>
<sequence>MHIHGSWWDNSIGSTRAGWILGVLFMEPARLPTPPMSPAPAEQPDEPAARGQARRAPRRRSCGTGGHAKFGAEVAGKSERNERIATRPRRPLLEPIRTHPK</sequence>
<feature type="chain" id="PRO_5045568958" evidence="2">
    <location>
        <begin position="18"/>
        <end position="101"/>
    </location>
</feature>
<keyword evidence="2" id="KW-0732">Signal</keyword>
<protein>
    <submittedName>
        <fullName evidence="3">Uncharacterized protein</fullName>
    </submittedName>
</protein>
<dbReference type="EMBL" id="JASCZI010151152">
    <property type="protein sequence ID" value="MED6170264.1"/>
    <property type="molecule type" value="Genomic_DNA"/>
</dbReference>
<reference evidence="3 4" key="1">
    <citation type="journal article" date="2023" name="Plants (Basel)">
        <title>Bridging the Gap: Combining Genomics and Transcriptomics Approaches to Understand Stylosanthes scabra, an Orphan Legume from the Brazilian Caatinga.</title>
        <authorList>
            <person name="Ferreira-Neto J.R.C."/>
            <person name="da Silva M.D."/>
            <person name="Binneck E."/>
            <person name="de Melo N.F."/>
            <person name="da Silva R.H."/>
            <person name="de Melo A.L.T.M."/>
            <person name="Pandolfi V."/>
            <person name="Bustamante F.O."/>
            <person name="Brasileiro-Vidal A.C."/>
            <person name="Benko-Iseppon A.M."/>
        </authorList>
    </citation>
    <scope>NUCLEOTIDE SEQUENCE [LARGE SCALE GENOMIC DNA]</scope>
    <source>
        <tissue evidence="3">Leaves</tissue>
    </source>
</reference>
<feature type="compositionally biased region" description="Basic residues" evidence="1">
    <location>
        <begin position="52"/>
        <end position="61"/>
    </location>
</feature>
<accession>A0ABU6VAZ7</accession>
<dbReference type="Proteomes" id="UP001341840">
    <property type="component" value="Unassembled WGS sequence"/>
</dbReference>
<organism evidence="3 4">
    <name type="scientific">Stylosanthes scabra</name>
    <dbReference type="NCBI Taxonomy" id="79078"/>
    <lineage>
        <taxon>Eukaryota</taxon>
        <taxon>Viridiplantae</taxon>
        <taxon>Streptophyta</taxon>
        <taxon>Embryophyta</taxon>
        <taxon>Tracheophyta</taxon>
        <taxon>Spermatophyta</taxon>
        <taxon>Magnoliopsida</taxon>
        <taxon>eudicotyledons</taxon>
        <taxon>Gunneridae</taxon>
        <taxon>Pentapetalae</taxon>
        <taxon>rosids</taxon>
        <taxon>fabids</taxon>
        <taxon>Fabales</taxon>
        <taxon>Fabaceae</taxon>
        <taxon>Papilionoideae</taxon>
        <taxon>50 kb inversion clade</taxon>
        <taxon>dalbergioids sensu lato</taxon>
        <taxon>Dalbergieae</taxon>
        <taxon>Pterocarpus clade</taxon>
        <taxon>Stylosanthes</taxon>
    </lineage>
</organism>